<evidence type="ECO:0000256" key="5">
    <source>
        <dbReference type="ARBA" id="ARBA00023016"/>
    </source>
</evidence>
<evidence type="ECO:0000256" key="7">
    <source>
        <dbReference type="ARBA" id="ARBA00053401"/>
    </source>
</evidence>
<evidence type="ECO:0000256" key="4">
    <source>
        <dbReference type="ARBA" id="ARBA00022490"/>
    </source>
</evidence>
<proteinExistence type="inferred from homology"/>
<dbReference type="Proteomes" id="UP000266091">
    <property type="component" value="Unassembled WGS sequence"/>
</dbReference>
<comment type="subunit">
    <text evidence="3 10">Homodimer.</text>
</comment>
<organism evidence="14 15">
    <name type="scientific">Mesosutterella multiformis</name>
    <dbReference type="NCBI Taxonomy" id="2259133"/>
    <lineage>
        <taxon>Bacteria</taxon>
        <taxon>Pseudomonadati</taxon>
        <taxon>Pseudomonadota</taxon>
        <taxon>Betaproteobacteria</taxon>
        <taxon>Burkholderiales</taxon>
        <taxon>Sutterellaceae</taxon>
        <taxon>Mesosutterella</taxon>
    </lineage>
</organism>
<evidence type="ECO:0000256" key="12">
    <source>
        <dbReference type="SAM" id="Coils"/>
    </source>
</evidence>
<evidence type="ECO:0000256" key="10">
    <source>
        <dbReference type="HAMAP-Rule" id="MF_01151"/>
    </source>
</evidence>
<feature type="coiled-coil region" evidence="12">
    <location>
        <begin position="42"/>
        <end position="94"/>
    </location>
</feature>
<dbReference type="OrthoDB" id="9789811at2"/>
<dbReference type="SUPFAM" id="SSF58014">
    <property type="entry name" value="Coiled-coil domain of nucleotide exchange factor GrpE"/>
    <property type="match status" value="1"/>
</dbReference>
<protein>
    <recommendedName>
        <fullName evidence="8 10">Protein GrpE</fullName>
    </recommendedName>
    <alternativeName>
        <fullName evidence="9 10">HSP-70 cofactor</fullName>
    </alternativeName>
</protein>
<dbReference type="PANTHER" id="PTHR21237">
    <property type="entry name" value="GRPE PROTEIN"/>
    <property type="match status" value="1"/>
</dbReference>
<feature type="region of interest" description="Disordered" evidence="13">
    <location>
        <begin position="1"/>
        <end position="21"/>
    </location>
</feature>
<dbReference type="Gene3D" id="2.30.22.10">
    <property type="entry name" value="Head domain of nucleotide exchange factor GrpE"/>
    <property type="match status" value="1"/>
</dbReference>
<evidence type="ECO:0000256" key="3">
    <source>
        <dbReference type="ARBA" id="ARBA00011738"/>
    </source>
</evidence>
<keyword evidence="5 10" id="KW-0346">Stress response</keyword>
<dbReference type="GO" id="GO:0005829">
    <property type="term" value="C:cytosol"/>
    <property type="evidence" value="ECO:0007669"/>
    <property type="project" value="TreeGrafter"/>
</dbReference>
<name>A0A388SB69_9BURK</name>
<dbReference type="GO" id="GO:0051082">
    <property type="term" value="F:unfolded protein binding"/>
    <property type="evidence" value="ECO:0007669"/>
    <property type="project" value="TreeGrafter"/>
</dbReference>
<reference evidence="14 15" key="1">
    <citation type="journal article" date="2018" name="Int. J. Syst. Evol. Microbiol.">
        <title>Mesosutterella multiformis gen. nov., sp. nov., a member of the family Sutterellaceae and Sutterella megalosphaeroides sp. nov., isolated from human faeces.</title>
        <authorList>
            <person name="Sakamoto M."/>
            <person name="Ikeyama N."/>
            <person name="Kunihiro T."/>
            <person name="Iino T."/>
            <person name="Yuki M."/>
            <person name="Ohkuma M."/>
        </authorList>
    </citation>
    <scope>NUCLEOTIDE SEQUENCE [LARGE SCALE GENOMIC DNA]</scope>
    <source>
        <strain evidence="14 15">4NBBH2</strain>
    </source>
</reference>
<dbReference type="SUPFAM" id="SSF51064">
    <property type="entry name" value="Head domain of nucleotide exchange factor GrpE"/>
    <property type="match status" value="1"/>
</dbReference>
<evidence type="ECO:0000256" key="8">
    <source>
        <dbReference type="ARBA" id="ARBA00072274"/>
    </source>
</evidence>
<dbReference type="NCBIfam" id="NF010737">
    <property type="entry name" value="PRK14139.1"/>
    <property type="match status" value="1"/>
</dbReference>
<dbReference type="Gene3D" id="3.90.20.20">
    <property type="match status" value="1"/>
</dbReference>
<keyword evidence="15" id="KW-1185">Reference proteome</keyword>
<keyword evidence="6 10" id="KW-0143">Chaperone</keyword>
<dbReference type="PANTHER" id="PTHR21237:SF23">
    <property type="entry name" value="GRPE PROTEIN HOMOLOG, MITOCHONDRIAL"/>
    <property type="match status" value="1"/>
</dbReference>
<comment type="similarity">
    <text evidence="2 10 11">Belongs to the GrpE family.</text>
</comment>
<dbReference type="InterPro" id="IPR013805">
    <property type="entry name" value="GrpE_CC"/>
</dbReference>
<dbReference type="GO" id="GO:0006457">
    <property type="term" value="P:protein folding"/>
    <property type="evidence" value="ECO:0007669"/>
    <property type="project" value="InterPro"/>
</dbReference>
<evidence type="ECO:0000256" key="11">
    <source>
        <dbReference type="RuleBase" id="RU004478"/>
    </source>
</evidence>
<dbReference type="InterPro" id="IPR009012">
    <property type="entry name" value="GrpE_head"/>
</dbReference>
<dbReference type="NCBIfam" id="NF010738">
    <property type="entry name" value="PRK14140.1"/>
    <property type="match status" value="1"/>
</dbReference>
<dbReference type="EMBL" id="BGZJ01000001">
    <property type="protein sequence ID" value="GBO93455.1"/>
    <property type="molecule type" value="Genomic_DNA"/>
</dbReference>
<comment type="function">
    <text evidence="7 10">Participates actively in the response to hyperosmotic and heat shock by preventing the aggregation of stress-denatured proteins, in association with DnaK and GrpE. It is the nucleotide exchange factor for DnaK and may function as a thermosensor. Unfolded proteins bind initially to DnaJ; upon interaction with the DnaJ-bound protein, DnaK hydrolyzes its bound ATP, resulting in the formation of a stable complex. GrpE releases ADP from DnaK; ATP binding to DnaK triggers the release of the substrate protein, thus completing the reaction cycle. Several rounds of ATP-dependent interactions between DnaJ, DnaK and GrpE are required for fully efficient folding.</text>
</comment>
<keyword evidence="4 10" id="KW-0963">Cytoplasm</keyword>
<evidence type="ECO:0000256" key="6">
    <source>
        <dbReference type="ARBA" id="ARBA00023186"/>
    </source>
</evidence>
<evidence type="ECO:0000256" key="9">
    <source>
        <dbReference type="ARBA" id="ARBA00076414"/>
    </source>
</evidence>
<comment type="caution">
    <text evidence="14">The sequence shown here is derived from an EMBL/GenBank/DDBJ whole genome shotgun (WGS) entry which is preliminary data.</text>
</comment>
<evidence type="ECO:0000256" key="1">
    <source>
        <dbReference type="ARBA" id="ARBA00004496"/>
    </source>
</evidence>
<evidence type="ECO:0000313" key="14">
    <source>
        <dbReference type="EMBL" id="GBO93455.1"/>
    </source>
</evidence>
<dbReference type="FunFam" id="2.30.22.10:FF:000001">
    <property type="entry name" value="Protein GrpE"/>
    <property type="match status" value="1"/>
</dbReference>
<comment type="subcellular location">
    <subcellularLocation>
        <location evidence="1 10">Cytoplasm</location>
    </subcellularLocation>
</comment>
<dbReference type="GO" id="GO:0000774">
    <property type="term" value="F:adenyl-nucleotide exchange factor activity"/>
    <property type="evidence" value="ECO:0007669"/>
    <property type="project" value="InterPro"/>
</dbReference>
<dbReference type="RefSeq" id="WP_116269832.1">
    <property type="nucleotide sequence ID" value="NZ_BGZJ01000001.1"/>
</dbReference>
<dbReference type="AlphaFoldDB" id="A0A388SB69"/>
<dbReference type="InterPro" id="IPR000740">
    <property type="entry name" value="GrpE"/>
</dbReference>
<dbReference type="GO" id="GO:0042803">
    <property type="term" value="F:protein homodimerization activity"/>
    <property type="evidence" value="ECO:0007669"/>
    <property type="project" value="InterPro"/>
</dbReference>
<evidence type="ECO:0000256" key="13">
    <source>
        <dbReference type="SAM" id="MobiDB-lite"/>
    </source>
</evidence>
<accession>A0A388SB69</accession>
<keyword evidence="12" id="KW-0175">Coiled coil</keyword>
<dbReference type="CDD" id="cd00446">
    <property type="entry name" value="GrpE"/>
    <property type="match status" value="1"/>
</dbReference>
<dbReference type="HAMAP" id="MF_01151">
    <property type="entry name" value="GrpE"/>
    <property type="match status" value="1"/>
</dbReference>
<gene>
    <name evidence="10 14" type="primary">grpE</name>
    <name evidence="14" type="ORF">MESMUL_08090</name>
</gene>
<evidence type="ECO:0000256" key="2">
    <source>
        <dbReference type="ARBA" id="ARBA00009054"/>
    </source>
</evidence>
<sequence>MTEAACDKQKAKAQDTENVMPDAAQADAKTACGCGKEAASSEEKKDTAVAELTEKLQQAEKKIAENYDMYVRAMAEVENTRKRAEADVLKAEKFGIDKFATNLLPVMDSLEKAMEHAQKEEGPMKDGLLAIYRQLIHAMEVSGMKSFEPVGEKFDPNRHQAVTVVPPAEGQESGTVATVFQKGWMIQERVLRPAMVAVAQG</sequence>
<dbReference type="Pfam" id="PF01025">
    <property type="entry name" value="GrpE"/>
    <property type="match status" value="1"/>
</dbReference>
<dbReference type="NCBIfam" id="NF010748">
    <property type="entry name" value="PRK14150.1"/>
    <property type="match status" value="1"/>
</dbReference>
<dbReference type="PRINTS" id="PR00773">
    <property type="entry name" value="GRPEPROTEIN"/>
</dbReference>
<feature type="compositionally biased region" description="Basic and acidic residues" evidence="13">
    <location>
        <begin position="1"/>
        <end position="15"/>
    </location>
</feature>
<evidence type="ECO:0000313" key="15">
    <source>
        <dbReference type="Proteomes" id="UP000266091"/>
    </source>
</evidence>
<dbReference type="GO" id="GO:0051087">
    <property type="term" value="F:protein-folding chaperone binding"/>
    <property type="evidence" value="ECO:0007669"/>
    <property type="project" value="InterPro"/>
</dbReference>